<dbReference type="EMBL" id="BKAW01000009">
    <property type="protein sequence ID" value="GEQ03451.1"/>
    <property type="molecule type" value="Genomic_DNA"/>
</dbReference>
<keyword evidence="2" id="KW-1185">Reference proteome</keyword>
<accession>A0AB34AJB0</accession>
<sequence>MGKLFLAKSLTEKDKCDGKISKAYAIQNNKILNKVAKNGHLITTGGNSNIIFQDIREKCIILKIIKVIT</sequence>
<dbReference type="Proteomes" id="UP000321839">
    <property type="component" value="Unassembled WGS sequence"/>
</dbReference>
<dbReference type="AlphaFoldDB" id="A0AB34AJB0"/>
<comment type="caution">
    <text evidence="1">The sequence shown here is derived from an EMBL/GenBank/DDBJ whole genome shotgun (WGS) entry which is preliminary data.</text>
</comment>
<evidence type="ECO:0000313" key="2">
    <source>
        <dbReference type="Proteomes" id="UP000321839"/>
    </source>
</evidence>
<reference evidence="1 2" key="1">
    <citation type="submission" date="2019-07" db="EMBL/GenBank/DDBJ databases">
        <title>Whole genome shotgun sequence of Staphylococcus cohnii subsp. urealyticus NBRC 109766.</title>
        <authorList>
            <person name="Hosoyama A."/>
            <person name="Uohara A."/>
            <person name="Ohji S."/>
            <person name="Ichikawa N."/>
        </authorList>
    </citation>
    <scope>NUCLEOTIDE SEQUENCE [LARGE SCALE GENOMIC DNA]</scope>
    <source>
        <strain evidence="1 2">NBRC 109766</strain>
    </source>
</reference>
<name>A0AB34AJB0_STAUR</name>
<evidence type="ECO:0000313" key="1">
    <source>
        <dbReference type="EMBL" id="GEQ03451.1"/>
    </source>
</evidence>
<proteinExistence type="predicted"/>
<gene>
    <name evidence="1" type="ORF">SCO02_18920</name>
</gene>
<protein>
    <submittedName>
        <fullName evidence="1">Uncharacterized protein</fullName>
    </submittedName>
</protein>
<organism evidence="1 2">
    <name type="scientific">Staphylococcus ureilyticus</name>
    <name type="common">Staphylococcus cohnii subsp. urealyticus</name>
    <dbReference type="NCBI Taxonomy" id="94138"/>
    <lineage>
        <taxon>Bacteria</taxon>
        <taxon>Bacillati</taxon>
        <taxon>Bacillota</taxon>
        <taxon>Bacilli</taxon>
        <taxon>Bacillales</taxon>
        <taxon>Staphylococcaceae</taxon>
        <taxon>Staphylococcus</taxon>
        <taxon>Staphylococcus cohnii species complex</taxon>
    </lineage>
</organism>